<dbReference type="InterPro" id="IPR022284">
    <property type="entry name" value="GPAT/DHAPAT"/>
</dbReference>
<dbReference type="GO" id="GO:0006631">
    <property type="term" value="P:fatty acid metabolic process"/>
    <property type="evidence" value="ECO:0007669"/>
    <property type="project" value="TreeGrafter"/>
</dbReference>
<evidence type="ECO:0000256" key="4">
    <source>
        <dbReference type="ARBA" id="ARBA00023136"/>
    </source>
</evidence>
<dbReference type="Pfam" id="PF19277">
    <property type="entry name" value="GPAT_C"/>
    <property type="match status" value="1"/>
</dbReference>
<dbReference type="Proteomes" id="UP000186922">
    <property type="component" value="Unassembled WGS sequence"/>
</dbReference>
<evidence type="ECO:0000256" key="2">
    <source>
        <dbReference type="ARBA" id="ARBA00007937"/>
    </source>
</evidence>
<protein>
    <recommendedName>
        <fullName evidence="6">Phospholipid/glycerol acyltransferase domain-containing protein</fullName>
    </recommendedName>
</protein>
<comment type="subcellular location">
    <subcellularLocation>
        <location evidence="1">Endomembrane system</location>
        <topology evidence="1">Peripheral membrane protein</topology>
    </subcellularLocation>
</comment>
<dbReference type="GO" id="GO:0012505">
    <property type="term" value="C:endomembrane system"/>
    <property type="evidence" value="ECO:0007669"/>
    <property type="project" value="UniProtKB-SubCell"/>
</dbReference>
<keyword evidence="3" id="KW-0808">Transferase</keyword>
<dbReference type="GO" id="GO:0019432">
    <property type="term" value="P:triglyceride biosynthetic process"/>
    <property type="evidence" value="ECO:0007669"/>
    <property type="project" value="TreeGrafter"/>
</dbReference>
<gene>
    <name evidence="7" type="primary">RvY_02925-1</name>
    <name evidence="7" type="synonym">RvY_02925.1</name>
    <name evidence="7" type="ORF">RvY_02925</name>
</gene>
<dbReference type="PANTHER" id="PTHR12563">
    <property type="entry name" value="GLYCEROL-3-PHOSPHATE ACYLTRANSFERASE"/>
    <property type="match status" value="1"/>
</dbReference>
<dbReference type="InterPro" id="IPR041728">
    <property type="entry name" value="GPAT/DHAPAT_LPLAT"/>
</dbReference>
<keyword evidence="4" id="KW-0472">Membrane</keyword>
<keyword evidence="5" id="KW-0012">Acyltransferase</keyword>
<name>A0A1D1ULB4_RAMVA</name>
<dbReference type="GO" id="GO:0016287">
    <property type="term" value="F:glycerone-phosphate O-acyltransferase activity"/>
    <property type="evidence" value="ECO:0007669"/>
    <property type="project" value="TreeGrafter"/>
</dbReference>
<dbReference type="AlphaFoldDB" id="A0A1D1ULB4"/>
<dbReference type="GO" id="GO:0031966">
    <property type="term" value="C:mitochondrial membrane"/>
    <property type="evidence" value="ECO:0007669"/>
    <property type="project" value="TreeGrafter"/>
</dbReference>
<dbReference type="SMART" id="SM00563">
    <property type="entry name" value="PlsC"/>
    <property type="match status" value="1"/>
</dbReference>
<dbReference type="OrthoDB" id="10255570at2759"/>
<reference evidence="7 8" key="1">
    <citation type="journal article" date="2016" name="Nat. Commun.">
        <title>Extremotolerant tardigrade genome and improved radiotolerance of human cultured cells by tardigrade-unique protein.</title>
        <authorList>
            <person name="Hashimoto T."/>
            <person name="Horikawa D.D."/>
            <person name="Saito Y."/>
            <person name="Kuwahara H."/>
            <person name="Kozuka-Hata H."/>
            <person name="Shin-I T."/>
            <person name="Minakuchi Y."/>
            <person name="Ohishi K."/>
            <person name="Motoyama A."/>
            <person name="Aizu T."/>
            <person name="Enomoto A."/>
            <person name="Kondo K."/>
            <person name="Tanaka S."/>
            <person name="Hara Y."/>
            <person name="Koshikawa S."/>
            <person name="Sagara H."/>
            <person name="Miura T."/>
            <person name="Yokobori S."/>
            <person name="Miyagawa K."/>
            <person name="Suzuki Y."/>
            <person name="Kubo T."/>
            <person name="Oyama M."/>
            <person name="Kohara Y."/>
            <person name="Fujiyama A."/>
            <person name="Arakawa K."/>
            <person name="Katayama T."/>
            <person name="Toyoda A."/>
            <person name="Kunieda T."/>
        </authorList>
    </citation>
    <scope>NUCLEOTIDE SEQUENCE [LARGE SCALE GENOMIC DNA]</scope>
    <source>
        <strain evidence="7 8">YOKOZUNA-1</strain>
    </source>
</reference>
<dbReference type="CDD" id="cd07993">
    <property type="entry name" value="LPLAT_DHAPAT-like"/>
    <property type="match status" value="1"/>
</dbReference>
<organism evidence="7 8">
    <name type="scientific">Ramazzottius varieornatus</name>
    <name type="common">Water bear</name>
    <name type="synonym">Tardigrade</name>
    <dbReference type="NCBI Taxonomy" id="947166"/>
    <lineage>
        <taxon>Eukaryota</taxon>
        <taxon>Metazoa</taxon>
        <taxon>Ecdysozoa</taxon>
        <taxon>Tardigrada</taxon>
        <taxon>Eutardigrada</taxon>
        <taxon>Parachela</taxon>
        <taxon>Hypsibioidea</taxon>
        <taxon>Ramazzottiidae</taxon>
        <taxon>Ramazzottius</taxon>
    </lineage>
</organism>
<evidence type="ECO:0000259" key="6">
    <source>
        <dbReference type="SMART" id="SM00563"/>
    </source>
</evidence>
<evidence type="ECO:0000256" key="5">
    <source>
        <dbReference type="ARBA" id="ARBA00023315"/>
    </source>
</evidence>
<evidence type="ECO:0000313" key="7">
    <source>
        <dbReference type="EMBL" id="GAU90519.1"/>
    </source>
</evidence>
<dbReference type="SUPFAM" id="SSF69593">
    <property type="entry name" value="Glycerol-3-phosphate (1)-acyltransferase"/>
    <property type="match status" value="1"/>
</dbReference>
<evidence type="ECO:0000256" key="3">
    <source>
        <dbReference type="ARBA" id="ARBA00022679"/>
    </source>
</evidence>
<dbReference type="EMBL" id="BDGG01000001">
    <property type="protein sequence ID" value="GAU90519.1"/>
    <property type="molecule type" value="Genomic_DNA"/>
</dbReference>
<dbReference type="InterPro" id="IPR045520">
    <property type="entry name" value="GPAT/DHAPAT_C"/>
</dbReference>
<dbReference type="GO" id="GO:0008611">
    <property type="term" value="P:ether lipid biosynthetic process"/>
    <property type="evidence" value="ECO:0007669"/>
    <property type="project" value="TreeGrafter"/>
</dbReference>
<dbReference type="PANTHER" id="PTHR12563:SF17">
    <property type="entry name" value="DIHYDROXYACETONE PHOSPHATE ACYLTRANSFERASE"/>
    <property type="match status" value="1"/>
</dbReference>
<dbReference type="Pfam" id="PF01553">
    <property type="entry name" value="Acyltransferase"/>
    <property type="match status" value="1"/>
</dbReference>
<comment type="similarity">
    <text evidence="2">Belongs to the GPAT/DAPAT family.</text>
</comment>
<evidence type="ECO:0000256" key="1">
    <source>
        <dbReference type="ARBA" id="ARBA00004184"/>
    </source>
</evidence>
<dbReference type="GO" id="GO:0004366">
    <property type="term" value="F:glycerol-3-phosphate O-acyltransferase activity"/>
    <property type="evidence" value="ECO:0007669"/>
    <property type="project" value="TreeGrafter"/>
</dbReference>
<comment type="caution">
    <text evidence="7">The sequence shown here is derived from an EMBL/GenBank/DDBJ whole genome shotgun (WGS) entry which is preliminary data.</text>
</comment>
<evidence type="ECO:0000313" key="8">
    <source>
        <dbReference type="Proteomes" id="UP000186922"/>
    </source>
</evidence>
<dbReference type="InterPro" id="IPR002123">
    <property type="entry name" value="Plipid/glycerol_acylTrfase"/>
</dbReference>
<dbReference type="GO" id="GO:0008654">
    <property type="term" value="P:phospholipid biosynthetic process"/>
    <property type="evidence" value="ECO:0007669"/>
    <property type="project" value="TreeGrafter"/>
</dbReference>
<dbReference type="GO" id="GO:0005778">
    <property type="term" value="C:peroxisomal membrane"/>
    <property type="evidence" value="ECO:0007669"/>
    <property type="project" value="TreeGrafter"/>
</dbReference>
<feature type="domain" description="Phospholipid/glycerol acyltransferase" evidence="6">
    <location>
        <begin position="193"/>
        <end position="321"/>
    </location>
</feature>
<accession>A0A1D1ULB4</accession>
<sequence length="704" mass="80117">MWISSLIDVVLHWSKPYAVDDAASRAQIVDQLLYLLAGLRPDRLLHHLIEVWSSKRAVSMDWTGITTCQRQDLIEELRSVGDFRWTVTTQSSSQNPSTIDSEELKKRVMQSQRISDVIWMLLVRKDEKRSEAELQSEVRRILEEMGHKYSINYIRLMGLILIKTSRRMYEHIWIDLRSVRLLKSLFEEKDVPVILMPTHRSYIDFLLISFVAFHYGLPLPLIASGVDFMGMTGVGEVLRKAGAFFIRRTFADDELYRTVFAAYIYHILHQPQPLEFFVEGTRSRSGKSLYPKFGLLQAAVEVYLAGRVPDIMIVPVGITYERTVEESLFAKELLGLPKPRETTSGLLKASQTVLTDNYGSIWFRCGAPISVRDFMKKRVDRAVHNTSPRNRFKSTVDGSGAVRDLALQVVAQQQDLIEIHDWAVLASVLLNRLRTTGTTSFPVDELVGGCQKLLSALLLISQTKDDRNSDRRFEAKNLIRCTKIHLNILQLDSKQGTLWIQQSHLSDMRTLHLRLAHYRNHIVNLVAPSVLFRLASEKSQVESLNSFEFLKQLFSREFVIPEISHDYTNVSGEIHELFSDMVEPFLVGYAMVLRLLQSDAVSVQTSFASLRELVKSLQGDMKKVLDAGVYCGFEILSSDLISNCVQAVKCLEGISVQNGQFQIDSRIVDRINLQFLSLLPLKIVFQLADMSASSDLHVYASGKI</sequence>
<dbReference type="STRING" id="947166.A0A1D1ULB4"/>
<keyword evidence="8" id="KW-1185">Reference proteome</keyword>
<proteinExistence type="inferred from homology"/>